<dbReference type="EMBL" id="BTGU01000005">
    <property type="protein sequence ID" value="GMN35343.1"/>
    <property type="molecule type" value="Genomic_DNA"/>
</dbReference>
<name>A0AA87ZFJ1_FICCA</name>
<keyword evidence="3" id="KW-1185">Reference proteome</keyword>
<protein>
    <submittedName>
        <fullName evidence="2">Uncharacterized protein</fullName>
    </submittedName>
</protein>
<gene>
    <name evidence="2" type="ORF">TIFTF001_005247</name>
</gene>
<keyword evidence="1" id="KW-0812">Transmembrane</keyword>
<reference evidence="2" key="1">
    <citation type="submission" date="2023-07" db="EMBL/GenBank/DDBJ databases">
        <title>draft genome sequence of fig (Ficus carica).</title>
        <authorList>
            <person name="Takahashi T."/>
            <person name="Nishimura K."/>
        </authorList>
    </citation>
    <scope>NUCLEOTIDE SEQUENCE</scope>
</reference>
<evidence type="ECO:0000313" key="3">
    <source>
        <dbReference type="Proteomes" id="UP001187192"/>
    </source>
</evidence>
<dbReference type="Gramene" id="FCD_00016386-RA">
    <property type="protein sequence ID" value="FCD_00016386-RA:cds"/>
    <property type="gene ID" value="FCD_00016386"/>
</dbReference>
<evidence type="ECO:0000256" key="1">
    <source>
        <dbReference type="SAM" id="Phobius"/>
    </source>
</evidence>
<sequence>MSLPLNQQAPPVAEVTEQSYNNAHVSHGSIGPVVAVLVVIMILVAIAVVVGRMCSGKRIMGYGQFDLESWAERKCSSCIDGSINVQLPRANGSVTSVPVSTSSAQTH</sequence>
<feature type="transmembrane region" description="Helical" evidence="1">
    <location>
        <begin position="30"/>
        <end position="50"/>
    </location>
</feature>
<dbReference type="Proteomes" id="UP001187192">
    <property type="component" value="Unassembled WGS sequence"/>
</dbReference>
<dbReference type="PANTHER" id="PTHR33429">
    <property type="entry name" value="OS02G0708000 PROTEIN-RELATED"/>
    <property type="match status" value="1"/>
</dbReference>
<keyword evidence="1" id="KW-0472">Membrane</keyword>
<dbReference type="AlphaFoldDB" id="A0AA87ZFJ1"/>
<comment type="caution">
    <text evidence="2">The sequence shown here is derived from an EMBL/GenBank/DDBJ whole genome shotgun (WGS) entry which is preliminary data.</text>
</comment>
<organism evidence="2 3">
    <name type="scientific">Ficus carica</name>
    <name type="common">Common fig</name>
    <dbReference type="NCBI Taxonomy" id="3494"/>
    <lineage>
        <taxon>Eukaryota</taxon>
        <taxon>Viridiplantae</taxon>
        <taxon>Streptophyta</taxon>
        <taxon>Embryophyta</taxon>
        <taxon>Tracheophyta</taxon>
        <taxon>Spermatophyta</taxon>
        <taxon>Magnoliopsida</taxon>
        <taxon>eudicotyledons</taxon>
        <taxon>Gunneridae</taxon>
        <taxon>Pentapetalae</taxon>
        <taxon>rosids</taxon>
        <taxon>fabids</taxon>
        <taxon>Rosales</taxon>
        <taxon>Moraceae</taxon>
        <taxon>Ficeae</taxon>
        <taxon>Ficus</taxon>
    </lineage>
</organism>
<keyword evidence="1" id="KW-1133">Transmembrane helix</keyword>
<accession>A0AA87ZFJ1</accession>
<dbReference type="PANTHER" id="PTHR33429:SF2">
    <property type="entry name" value="OS01G0888850 PROTEIN"/>
    <property type="match status" value="1"/>
</dbReference>
<proteinExistence type="predicted"/>
<evidence type="ECO:0000313" key="2">
    <source>
        <dbReference type="EMBL" id="GMN35343.1"/>
    </source>
</evidence>